<dbReference type="GO" id="GO:0016829">
    <property type="term" value="F:lyase activity"/>
    <property type="evidence" value="ECO:0007669"/>
    <property type="project" value="UniProtKB-KW"/>
</dbReference>
<accession>A0A8J5K3K1</accession>
<keyword evidence="1" id="KW-0472">Membrane</keyword>
<feature type="transmembrane region" description="Helical" evidence="1">
    <location>
        <begin position="44"/>
        <end position="68"/>
    </location>
</feature>
<dbReference type="EMBL" id="JAHLQT010019676">
    <property type="protein sequence ID" value="KAG7168661.1"/>
    <property type="molecule type" value="Genomic_DNA"/>
</dbReference>
<organism evidence="2 3">
    <name type="scientific">Homarus americanus</name>
    <name type="common">American lobster</name>
    <dbReference type="NCBI Taxonomy" id="6706"/>
    <lineage>
        <taxon>Eukaryota</taxon>
        <taxon>Metazoa</taxon>
        <taxon>Ecdysozoa</taxon>
        <taxon>Arthropoda</taxon>
        <taxon>Crustacea</taxon>
        <taxon>Multicrustacea</taxon>
        <taxon>Malacostraca</taxon>
        <taxon>Eumalacostraca</taxon>
        <taxon>Eucarida</taxon>
        <taxon>Decapoda</taxon>
        <taxon>Pleocyemata</taxon>
        <taxon>Astacidea</taxon>
        <taxon>Nephropoidea</taxon>
        <taxon>Nephropidae</taxon>
        <taxon>Homarus</taxon>
    </lineage>
</organism>
<keyword evidence="3" id="KW-1185">Reference proteome</keyword>
<evidence type="ECO:0000256" key="1">
    <source>
        <dbReference type="SAM" id="Phobius"/>
    </source>
</evidence>
<reference evidence="2" key="1">
    <citation type="journal article" date="2021" name="Sci. Adv.">
        <title>The American lobster genome reveals insights on longevity, neural, and immune adaptations.</title>
        <authorList>
            <person name="Polinski J.M."/>
            <person name="Zimin A.V."/>
            <person name="Clark K.F."/>
            <person name="Kohn A.B."/>
            <person name="Sadowski N."/>
            <person name="Timp W."/>
            <person name="Ptitsyn A."/>
            <person name="Khanna P."/>
            <person name="Romanova D.Y."/>
            <person name="Williams P."/>
            <person name="Greenwood S.J."/>
            <person name="Moroz L.L."/>
            <person name="Walt D.R."/>
            <person name="Bodnar A.G."/>
        </authorList>
    </citation>
    <scope>NUCLEOTIDE SEQUENCE</scope>
    <source>
        <strain evidence="2">GMGI-L3</strain>
    </source>
</reference>
<proteinExistence type="predicted"/>
<evidence type="ECO:0000313" key="3">
    <source>
        <dbReference type="Proteomes" id="UP000747542"/>
    </source>
</evidence>
<comment type="caution">
    <text evidence="2">The sequence shown here is derived from an EMBL/GenBank/DDBJ whole genome shotgun (WGS) entry which is preliminary data.</text>
</comment>
<gene>
    <name evidence="2" type="primary">Pal-L</name>
    <name evidence="2" type="ORF">Hamer_G022755</name>
</gene>
<dbReference type="Proteomes" id="UP000747542">
    <property type="component" value="Unassembled WGS sequence"/>
</dbReference>
<evidence type="ECO:0000313" key="2">
    <source>
        <dbReference type="EMBL" id="KAG7168661.1"/>
    </source>
</evidence>
<keyword evidence="2" id="KW-0456">Lyase</keyword>
<sequence length="100" mass="10746">MKVHKKNINATQLPKIEIKSTDHMEDTSKVVKVPIALRSKWSSIGVSTVVLGLLAVPIIVLTALTLIIRARGTGRFKVKNLHNGSLGASVLGRSGKHENG</sequence>
<dbReference type="AlphaFoldDB" id="A0A8J5K3K1"/>
<name>A0A8J5K3K1_HOMAM</name>
<protein>
    <submittedName>
        <fullName evidence="2">Putative peptidyl-alpha-hydroxyglycine-alpha-amidating lyase I-like</fullName>
    </submittedName>
</protein>
<keyword evidence="1" id="KW-1133">Transmembrane helix</keyword>
<keyword evidence="1" id="KW-0812">Transmembrane</keyword>